<organism evidence="1 2">
    <name type="scientific">Operophtera brumata</name>
    <name type="common">Winter moth</name>
    <name type="synonym">Phalaena brumata</name>
    <dbReference type="NCBI Taxonomy" id="104452"/>
    <lineage>
        <taxon>Eukaryota</taxon>
        <taxon>Metazoa</taxon>
        <taxon>Ecdysozoa</taxon>
        <taxon>Arthropoda</taxon>
        <taxon>Hexapoda</taxon>
        <taxon>Insecta</taxon>
        <taxon>Pterygota</taxon>
        <taxon>Neoptera</taxon>
        <taxon>Endopterygota</taxon>
        <taxon>Lepidoptera</taxon>
        <taxon>Glossata</taxon>
        <taxon>Ditrysia</taxon>
        <taxon>Geometroidea</taxon>
        <taxon>Geometridae</taxon>
        <taxon>Larentiinae</taxon>
        <taxon>Operophtera</taxon>
    </lineage>
</organism>
<evidence type="ECO:0000313" key="1">
    <source>
        <dbReference type="EMBL" id="KOB52302.1"/>
    </source>
</evidence>
<sequence length="88" mass="10327">MKYYLTDSSYQKLVTKYVIQYQMEKLKWTKLKYPSLRDNGLRDPVQRLEGKGMDDGAEGLWRVRDKLYGLTSFLKRLPPLVKNGLGLL</sequence>
<keyword evidence="2" id="KW-1185">Reference proteome</keyword>
<gene>
    <name evidence="1" type="ORF">OBRU01_26150</name>
</gene>
<proteinExistence type="predicted"/>
<dbReference type="AlphaFoldDB" id="A0A0L7K4B1"/>
<evidence type="ECO:0000313" key="2">
    <source>
        <dbReference type="Proteomes" id="UP000037510"/>
    </source>
</evidence>
<comment type="caution">
    <text evidence="1">The sequence shown here is derived from an EMBL/GenBank/DDBJ whole genome shotgun (WGS) entry which is preliminary data.</text>
</comment>
<name>A0A0L7K4B1_OPEBR</name>
<protein>
    <submittedName>
        <fullName evidence="1">Desaturase</fullName>
    </submittedName>
</protein>
<dbReference type="EMBL" id="JTDY01012313">
    <property type="protein sequence ID" value="KOB52302.1"/>
    <property type="molecule type" value="Genomic_DNA"/>
</dbReference>
<dbReference type="Proteomes" id="UP000037510">
    <property type="component" value="Unassembled WGS sequence"/>
</dbReference>
<accession>A0A0L7K4B1</accession>
<reference evidence="1 2" key="1">
    <citation type="journal article" date="2015" name="Genome Biol. Evol.">
        <title>The genome of winter moth (Operophtera brumata) provides a genomic perspective on sexual dimorphism and phenology.</title>
        <authorList>
            <person name="Derks M.F."/>
            <person name="Smit S."/>
            <person name="Salis L."/>
            <person name="Schijlen E."/>
            <person name="Bossers A."/>
            <person name="Mateman C."/>
            <person name="Pijl A.S."/>
            <person name="de Ridder D."/>
            <person name="Groenen M.A."/>
            <person name="Visser M.E."/>
            <person name="Megens H.J."/>
        </authorList>
    </citation>
    <scope>NUCLEOTIDE SEQUENCE [LARGE SCALE GENOMIC DNA]</scope>
    <source>
        <strain evidence="1">WM2013NL</strain>
        <tissue evidence="1">Head and thorax</tissue>
    </source>
</reference>
<feature type="non-terminal residue" evidence="1">
    <location>
        <position position="88"/>
    </location>
</feature>